<dbReference type="PANTHER" id="PTHR15889:SF2">
    <property type="entry name" value="LARGE RIBOSOMAL SUBUNIT PROTEIN ML37"/>
    <property type="match status" value="1"/>
</dbReference>
<evidence type="ECO:0000256" key="1">
    <source>
        <dbReference type="ARBA" id="ARBA00004173"/>
    </source>
</evidence>
<accession>A0A6J1M9G1</accession>
<dbReference type="RefSeq" id="XP_023173574.1">
    <property type="nucleotide sequence ID" value="XM_023317806.2"/>
</dbReference>
<dbReference type="GeneID" id="111601295"/>
<dbReference type="InterPro" id="IPR010793">
    <property type="entry name" value="Ribosomal_mL37/mL65"/>
</dbReference>
<evidence type="ECO:0000256" key="4">
    <source>
        <dbReference type="ARBA" id="ARBA00023128"/>
    </source>
</evidence>
<sequence length="409" mass="46393">MRLTNKLCAQHIGWHFKKHWQVQGRRVPRETGAAAELLKMGIRVKTPDELLNKKQEFHPVDIVGIAPKAIAEDQTHPNWHKIACHLFRDNNVLVGGLPQAQVLTNTIEINTFPQQIEDAVSNSQYSKAVDRNVQNAIFSSHLLDAQQVKLPKVKLIERPAFNLPRLYGISHERRNRLVINKLLLEIEKLAGRSVTARRKLMDNVTFQTSVSKDNDLVAITLSGDKLISSSRALDPVKGKFNGELPDLYPMKCVVSMKKQHIYTENNFYPIRSEINCSHPHTIVSFFDKTIVGNIHGSDVTKTQLYGRTLLKAFVAAAARAKQINGVTSCTDLQKPIVVQCVQTDGREFHFGVFQLNTLNLNSSNTTKNYWFHRDSIELFNDCSYKCGRPHLDGYNAEPFRILNAFYHSS</sequence>
<dbReference type="Proteomes" id="UP000504633">
    <property type="component" value="Unplaced"/>
</dbReference>
<dbReference type="Pfam" id="PF07147">
    <property type="entry name" value="PDCD9"/>
    <property type="match status" value="1"/>
</dbReference>
<dbReference type="OMA" id="WERGWHD"/>
<protein>
    <recommendedName>
        <fullName evidence="7">Large ribosomal subunit protein mL37</fullName>
    </recommendedName>
    <alternativeName>
        <fullName evidence="8">39S ribosomal protein L37, mitochondrial</fullName>
    </alternativeName>
</protein>
<dbReference type="CTD" id="51253"/>
<dbReference type="GO" id="GO:0003735">
    <property type="term" value="F:structural constituent of ribosome"/>
    <property type="evidence" value="ECO:0007669"/>
    <property type="project" value="InterPro"/>
</dbReference>
<dbReference type="GO" id="GO:0006412">
    <property type="term" value="P:translation"/>
    <property type="evidence" value="ECO:0007669"/>
    <property type="project" value="InterPro"/>
</dbReference>
<dbReference type="InterPro" id="IPR052482">
    <property type="entry name" value="mtLSU_mL37"/>
</dbReference>
<proteinExistence type="inferred from homology"/>
<dbReference type="GO" id="GO:0005739">
    <property type="term" value="C:mitochondrion"/>
    <property type="evidence" value="ECO:0007669"/>
    <property type="project" value="UniProtKB-SubCell"/>
</dbReference>
<dbReference type="OrthoDB" id="5835618at2759"/>
<evidence type="ECO:0000256" key="5">
    <source>
        <dbReference type="ARBA" id="ARBA00023274"/>
    </source>
</evidence>
<keyword evidence="4" id="KW-0496">Mitochondrion</keyword>
<organism evidence="9 10">
    <name type="scientific">Drosophila hydei</name>
    <name type="common">Fruit fly</name>
    <dbReference type="NCBI Taxonomy" id="7224"/>
    <lineage>
        <taxon>Eukaryota</taxon>
        <taxon>Metazoa</taxon>
        <taxon>Ecdysozoa</taxon>
        <taxon>Arthropoda</taxon>
        <taxon>Hexapoda</taxon>
        <taxon>Insecta</taxon>
        <taxon>Pterygota</taxon>
        <taxon>Neoptera</taxon>
        <taxon>Endopterygota</taxon>
        <taxon>Diptera</taxon>
        <taxon>Brachycera</taxon>
        <taxon>Muscomorpha</taxon>
        <taxon>Ephydroidea</taxon>
        <taxon>Drosophilidae</taxon>
        <taxon>Drosophila</taxon>
    </lineage>
</organism>
<dbReference type="PANTHER" id="PTHR15889">
    <property type="entry name" value="MITOCHONDRIAL RIBOSOMAL PROTEIN L37"/>
    <property type="match status" value="1"/>
</dbReference>
<comment type="subcellular location">
    <subcellularLocation>
        <location evidence="1">Mitochondrion</location>
    </subcellularLocation>
</comment>
<dbReference type="GO" id="GO:1990904">
    <property type="term" value="C:ribonucleoprotein complex"/>
    <property type="evidence" value="ECO:0007669"/>
    <property type="project" value="UniProtKB-KW"/>
</dbReference>
<name>A0A6J1M9G1_DROHY</name>
<keyword evidence="2" id="KW-0809">Transit peptide</keyword>
<evidence type="ECO:0000256" key="8">
    <source>
        <dbReference type="ARBA" id="ARBA00041617"/>
    </source>
</evidence>
<evidence type="ECO:0000256" key="6">
    <source>
        <dbReference type="ARBA" id="ARBA00037985"/>
    </source>
</evidence>
<evidence type="ECO:0000313" key="9">
    <source>
        <dbReference type="Proteomes" id="UP000504633"/>
    </source>
</evidence>
<evidence type="ECO:0000256" key="7">
    <source>
        <dbReference type="ARBA" id="ARBA00039442"/>
    </source>
</evidence>
<keyword evidence="5" id="KW-0687">Ribonucleoprotein</keyword>
<evidence type="ECO:0000256" key="2">
    <source>
        <dbReference type="ARBA" id="ARBA00022946"/>
    </source>
</evidence>
<evidence type="ECO:0000313" key="10">
    <source>
        <dbReference type="RefSeq" id="XP_023173574.1"/>
    </source>
</evidence>
<gene>
    <name evidence="10" type="primary">LOC111601295</name>
</gene>
<dbReference type="AlphaFoldDB" id="A0A6J1M9G1"/>
<reference evidence="10" key="1">
    <citation type="submission" date="2025-08" db="UniProtKB">
        <authorList>
            <consortium name="RefSeq"/>
        </authorList>
    </citation>
    <scope>IDENTIFICATION</scope>
    <source>
        <strain evidence="10">15085-1641.00</strain>
        <tissue evidence="10">Whole body</tissue>
    </source>
</reference>
<comment type="similarity">
    <text evidence="6">Belongs to the mitochondrion-specific ribosomal protein mL37 family.</text>
</comment>
<evidence type="ECO:0000256" key="3">
    <source>
        <dbReference type="ARBA" id="ARBA00022980"/>
    </source>
</evidence>
<keyword evidence="3 10" id="KW-0689">Ribosomal protein</keyword>
<keyword evidence="9" id="KW-1185">Reference proteome</keyword>
<dbReference type="KEGG" id="dhe:111601295"/>
<dbReference type="GO" id="GO:0005840">
    <property type="term" value="C:ribosome"/>
    <property type="evidence" value="ECO:0007669"/>
    <property type="project" value="UniProtKB-KW"/>
</dbReference>